<dbReference type="Proteomes" id="UP001175211">
    <property type="component" value="Unassembled WGS sequence"/>
</dbReference>
<name>A0AA39JYH5_ARMTA</name>
<accession>A0AA39JYH5</accession>
<evidence type="ECO:0000256" key="1">
    <source>
        <dbReference type="SAM" id="MobiDB-lite"/>
    </source>
</evidence>
<evidence type="ECO:0000313" key="2">
    <source>
        <dbReference type="EMBL" id="KAK0451270.1"/>
    </source>
</evidence>
<feature type="region of interest" description="Disordered" evidence="1">
    <location>
        <begin position="1"/>
        <end position="33"/>
    </location>
</feature>
<evidence type="ECO:0008006" key="4">
    <source>
        <dbReference type="Google" id="ProtNLM"/>
    </source>
</evidence>
<organism evidence="2 3">
    <name type="scientific">Armillaria tabescens</name>
    <name type="common">Ringless honey mushroom</name>
    <name type="synonym">Agaricus tabescens</name>
    <dbReference type="NCBI Taxonomy" id="1929756"/>
    <lineage>
        <taxon>Eukaryota</taxon>
        <taxon>Fungi</taxon>
        <taxon>Dikarya</taxon>
        <taxon>Basidiomycota</taxon>
        <taxon>Agaricomycotina</taxon>
        <taxon>Agaricomycetes</taxon>
        <taxon>Agaricomycetidae</taxon>
        <taxon>Agaricales</taxon>
        <taxon>Marasmiineae</taxon>
        <taxon>Physalacriaceae</taxon>
        <taxon>Desarmillaria</taxon>
    </lineage>
</organism>
<dbReference type="InterPro" id="IPR011009">
    <property type="entry name" value="Kinase-like_dom_sf"/>
</dbReference>
<dbReference type="SUPFAM" id="SSF56112">
    <property type="entry name" value="Protein kinase-like (PK-like)"/>
    <property type="match status" value="1"/>
</dbReference>
<dbReference type="AlphaFoldDB" id="A0AA39JYH5"/>
<protein>
    <recommendedName>
        <fullName evidence="4">Protein kinase domain-containing protein</fullName>
    </recommendedName>
</protein>
<evidence type="ECO:0000313" key="3">
    <source>
        <dbReference type="Proteomes" id="UP001175211"/>
    </source>
</evidence>
<keyword evidence="3" id="KW-1185">Reference proteome</keyword>
<gene>
    <name evidence="2" type="ORF">EV420DRAFT_1646360</name>
</gene>
<dbReference type="GeneID" id="85361449"/>
<reference evidence="2" key="1">
    <citation type="submission" date="2023-06" db="EMBL/GenBank/DDBJ databases">
        <authorList>
            <consortium name="Lawrence Berkeley National Laboratory"/>
            <person name="Ahrendt S."/>
            <person name="Sahu N."/>
            <person name="Indic B."/>
            <person name="Wong-Bajracharya J."/>
            <person name="Merenyi Z."/>
            <person name="Ke H.-M."/>
            <person name="Monk M."/>
            <person name="Kocsube S."/>
            <person name="Drula E."/>
            <person name="Lipzen A."/>
            <person name="Balint B."/>
            <person name="Henrissat B."/>
            <person name="Andreopoulos B."/>
            <person name="Martin F.M."/>
            <person name="Harder C.B."/>
            <person name="Rigling D."/>
            <person name="Ford K.L."/>
            <person name="Foster G.D."/>
            <person name="Pangilinan J."/>
            <person name="Papanicolaou A."/>
            <person name="Barry K."/>
            <person name="LaButti K."/>
            <person name="Viragh M."/>
            <person name="Koriabine M."/>
            <person name="Yan M."/>
            <person name="Riley R."/>
            <person name="Champramary S."/>
            <person name="Plett K.L."/>
            <person name="Tsai I.J."/>
            <person name="Slot J."/>
            <person name="Sipos G."/>
            <person name="Plett J."/>
            <person name="Nagy L.G."/>
            <person name="Grigoriev I.V."/>
        </authorList>
    </citation>
    <scope>NUCLEOTIDE SEQUENCE</scope>
    <source>
        <strain evidence="2">CCBAS 213</strain>
    </source>
</reference>
<proteinExistence type="predicted"/>
<sequence length="166" mass="18465">MSPNYASRICGETTGKEKAALPPEEEEDGKAVEGLPEDYESWRGLDHNVYAMNGLMNACYCSRGGDKLVRIMVHKNVGQNDLDIMRSLSRSRHIFAENNHILPLLDERHFGNIVFGVFPLLKGPNLSGAMHRGSLNSANNIMHLLLQAFEGIAYLHKTALPIETSF</sequence>
<comment type="caution">
    <text evidence="2">The sequence shown here is derived from an EMBL/GenBank/DDBJ whole genome shotgun (WGS) entry which is preliminary data.</text>
</comment>
<dbReference type="RefSeq" id="XP_060327607.1">
    <property type="nucleotide sequence ID" value="XM_060477901.1"/>
</dbReference>
<dbReference type="EMBL" id="JAUEPS010000034">
    <property type="protein sequence ID" value="KAK0451270.1"/>
    <property type="molecule type" value="Genomic_DNA"/>
</dbReference>